<sequence length="22" mass="2519">MKSKEQLNKNIMPLKFGPQTDA</sequence>
<gene>
    <name evidence="2" type="ORF">Pmani_040234</name>
</gene>
<dbReference type="EMBL" id="JAWZYT010007426">
    <property type="protein sequence ID" value="KAK4286674.1"/>
    <property type="molecule type" value="Genomic_DNA"/>
</dbReference>
<evidence type="ECO:0000313" key="3">
    <source>
        <dbReference type="Proteomes" id="UP001292094"/>
    </source>
</evidence>
<feature type="region of interest" description="Disordered" evidence="1">
    <location>
        <begin position="1"/>
        <end position="22"/>
    </location>
</feature>
<name>A0AAE1NB24_9EUCA</name>
<reference evidence="2" key="1">
    <citation type="submission" date="2023-11" db="EMBL/GenBank/DDBJ databases">
        <title>Genome assemblies of two species of porcelain crab, Petrolisthes cinctipes and Petrolisthes manimaculis (Anomura: Porcellanidae).</title>
        <authorList>
            <person name="Angst P."/>
        </authorList>
    </citation>
    <scope>NUCLEOTIDE SEQUENCE</scope>
    <source>
        <strain evidence="2">PB745_02</strain>
        <tissue evidence="2">Gill</tissue>
    </source>
</reference>
<comment type="caution">
    <text evidence="2">The sequence shown here is derived from an EMBL/GenBank/DDBJ whole genome shotgun (WGS) entry which is preliminary data.</text>
</comment>
<evidence type="ECO:0000256" key="1">
    <source>
        <dbReference type="SAM" id="MobiDB-lite"/>
    </source>
</evidence>
<dbReference type="Proteomes" id="UP001292094">
    <property type="component" value="Unassembled WGS sequence"/>
</dbReference>
<accession>A0AAE1NB24</accession>
<dbReference type="AlphaFoldDB" id="A0AAE1NB24"/>
<evidence type="ECO:0000313" key="2">
    <source>
        <dbReference type="EMBL" id="KAK4286674.1"/>
    </source>
</evidence>
<protein>
    <submittedName>
        <fullName evidence="2">Uncharacterized protein</fullName>
    </submittedName>
</protein>
<keyword evidence="3" id="KW-1185">Reference proteome</keyword>
<feature type="non-terminal residue" evidence="2">
    <location>
        <position position="22"/>
    </location>
</feature>
<proteinExistence type="predicted"/>
<organism evidence="2 3">
    <name type="scientific">Petrolisthes manimaculis</name>
    <dbReference type="NCBI Taxonomy" id="1843537"/>
    <lineage>
        <taxon>Eukaryota</taxon>
        <taxon>Metazoa</taxon>
        <taxon>Ecdysozoa</taxon>
        <taxon>Arthropoda</taxon>
        <taxon>Crustacea</taxon>
        <taxon>Multicrustacea</taxon>
        <taxon>Malacostraca</taxon>
        <taxon>Eumalacostraca</taxon>
        <taxon>Eucarida</taxon>
        <taxon>Decapoda</taxon>
        <taxon>Pleocyemata</taxon>
        <taxon>Anomura</taxon>
        <taxon>Galatheoidea</taxon>
        <taxon>Porcellanidae</taxon>
        <taxon>Petrolisthes</taxon>
    </lineage>
</organism>